<keyword evidence="3" id="KW-1185">Reference proteome</keyword>
<gene>
    <name evidence="2" type="ORF">OHU27_07865</name>
</gene>
<dbReference type="RefSeq" id="WP_055621416.1">
    <property type="nucleotide sequence ID" value="NZ_CP108125.1"/>
</dbReference>
<dbReference type="CDD" id="cd00298">
    <property type="entry name" value="ACD_sHsps_p23-like"/>
    <property type="match status" value="1"/>
</dbReference>
<dbReference type="EMBL" id="CP108125">
    <property type="protein sequence ID" value="WTO82341.1"/>
    <property type="molecule type" value="Genomic_DNA"/>
</dbReference>
<organism evidence="2 3">
    <name type="scientific">Streptomyces nigra</name>
    <dbReference type="NCBI Taxonomy" id="1827580"/>
    <lineage>
        <taxon>Bacteria</taxon>
        <taxon>Bacillati</taxon>
        <taxon>Actinomycetota</taxon>
        <taxon>Actinomycetes</taxon>
        <taxon>Kitasatosporales</taxon>
        <taxon>Streptomycetaceae</taxon>
        <taxon>Streptomyces</taxon>
    </lineage>
</organism>
<accession>A0ABZ1IUU6</accession>
<dbReference type="InterPro" id="IPR025164">
    <property type="entry name" value="Toastrack_DUF4097"/>
</dbReference>
<feature type="domain" description="DUF4097" evidence="1">
    <location>
        <begin position="49"/>
        <end position="199"/>
    </location>
</feature>
<dbReference type="Pfam" id="PF13349">
    <property type="entry name" value="DUF4097"/>
    <property type="match status" value="1"/>
</dbReference>
<proteinExistence type="predicted"/>
<reference evidence="2 3" key="1">
    <citation type="submission" date="2022-10" db="EMBL/GenBank/DDBJ databases">
        <title>The complete genomes of actinobacterial strains from the NBC collection.</title>
        <authorList>
            <person name="Joergensen T.S."/>
            <person name="Alvarez Arevalo M."/>
            <person name="Sterndorff E.B."/>
            <person name="Faurdal D."/>
            <person name="Vuksanovic O."/>
            <person name="Mourched A.-S."/>
            <person name="Charusanti P."/>
            <person name="Shaw S."/>
            <person name="Blin K."/>
            <person name="Weber T."/>
        </authorList>
    </citation>
    <scope>NUCLEOTIDE SEQUENCE [LARGE SCALE GENOMIC DNA]</scope>
    <source>
        <strain evidence="2 3">NBC_00206</strain>
    </source>
</reference>
<evidence type="ECO:0000313" key="3">
    <source>
        <dbReference type="Proteomes" id="UP001622690"/>
    </source>
</evidence>
<evidence type="ECO:0000313" key="2">
    <source>
        <dbReference type="EMBL" id="WTO82341.1"/>
    </source>
</evidence>
<sequence>MHTFDAPAPIALVLDVPAGRLQLIAGERRDATVEVRPADASRGRDVEAAERIDVTCADGVLSVTAATPSGMRSLRDPGSVEVTVRLPAGSRVDAKASLAELRGVGRLGDLAFEGAQATVKVDEADSARLALQAGDITVGRLRGAAEISTEKGDIAVTEAVHGQVTLRTGHGAVTVGAARDVSAALDAGTAYGRVHNSLKNADGAGAALQIHATTGYGDITARSL</sequence>
<protein>
    <submittedName>
        <fullName evidence="2">DUF4097 domain-containing protein</fullName>
    </submittedName>
</protein>
<evidence type="ECO:0000259" key="1">
    <source>
        <dbReference type="Pfam" id="PF13349"/>
    </source>
</evidence>
<name>A0ABZ1IUU6_9ACTN</name>
<dbReference type="Proteomes" id="UP001622690">
    <property type="component" value="Chromosome"/>
</dbReference>